<evidence type="ECO:0000313" key="1">
    <source>
        <dbReference type="EMBL" id="RWR81290.1"/>
    </source>
</evidence>
<dbReference type="STRING" id="337451.A0A3S3Q8D5"/>
<dbReference type="EMBL" id="QPKB01000003">
    <property type="protein sequence ID" value="RWR81290.1"/>
    <property type="molecule type" value="Genomic_DNA"/>
</dbReference>
<comment type="caution">
    <text evidence="1">The sequence shown here is derived from an EMBL/GenBank/DDBJ whole genome shotgun (WGS) entry which is preliminary data.</text>
</comment>
<evidence type="ECO:0000313" key="2">
    <source>
        <dbReference type="Proteomes" id="UP000283530"/>
    </source>
</evidence>
<organism evidence="1 2">
    <name type="scientific">Cinnamomum micranthum f. kanehirae</name>
    <dbReference type="NCBI Taxonomy" id="337451"/>
    <lineage>
        <taxon>Eukaryota</taxon>
        <taxon>Viridiplantae</taxon>
        <taxon>Streptophyta</taxon>
        <taxon>Embryophyta</taxon>
        <taxon>Tracheophyta</taxon>
        <taxon>Spermatophyta</taxon>
        <taxon>Magnoliopsida</taxon>
        <taxon>Magnoliidae</taxon>
        <taxon>Laurales</taxon>
        <taxon>Lauraceae</taxon>
        <taxon>Cinnamomum</taxon>
    </lineage>
</organism>
<protein>
    <submittedName>
        <fullName evidence="1">Ubiquitin-like protein 5</fullName>
    </submittedName>
</protein>
<dbReference type="Gene3D" id="3.10.20.90">
    <property type="entry name" value="Phosphatidylinositol 3-kinase Catalytic Subunit, Chain A, domain 1"/>
    <property type="match status" value="1"/>
</dbReference>
<dbReference type="Proteomes" id="UP000283530">
    <property type="component" value="Unassembled WGS sequence"/>
</dbReference>
<gene>
    <name evidence="1" type="ORF">CKAN_00996600</name>
</gene>
<dbReference type="OrthoDB" id="3881at2759"/>
<keyword evidence="2" id="KW-1185">Reference proteome</keyword>
<sequence length="62" mass="6963">MVSSAYDIGRTNASLWGRELSCHSSSSTAPSSKPTQDQWFTIYKDHITLKDYEIHDGMGLQL</sequence>
<reference evidence="1 2" key="1">
    <citation type="journal article" date="2019" name="Nat. Plants">
        <title>Stout camphor tree genome fills gaps in understanding of flowering plant genome evolution.</title>
        <authorList>
            <person name="Chaw S.M."/>
            <person name="Liu Y.C."/>
            <person name="Wu Y.W."/>
            <person name="Wang H.Y."/>
            <person name="Lin C.I."/>
            <person name="Wu C.S."/>
            <person name="Ke H.M."/>
            <person name="Chang L.Y."/>
            <person name="Hsu C.Y."/>
            <person name="Yang H.T."/>
            <person name="Sudianto E."/>
            <person name="Hsu M.H."/>
            <person name="Wu K.P."/>
            <person name="Wang L.N."/>
            <person name="Leebens-Mack J.H."/>
            <person name="Tsai I.J."/>
        </authorList>
    </citation>
    <scope>NUCLEOTIDE SEQUENCE [LARGE SCALE GENOMIC DNA]</scope>
    <source>
        <strain evidence="2">cv. Chaw 1501</strain>
        <tissue evidence="1">Young leaves</tissue>
    </source>
</reference>
<proteinExistence type="predicted"/>
<name>A0A3S3Q8D5_9MAGN</name>
<dbReference type="AlphaFoldDB" id="A0A3S3Q8D5"/>
<accession>A0A3S3Q8D5</accession>